<dbReference type="EMBL" id="JASJOT010000053">
    <property type="protein sequence ID" value="MDJ1498639.1"/>
    <property type="molecule type" value="Genomic_DNA"/>
</dbReference>
<accession>A0ABT7D1H9</accession>
<name>A0ABT7D1H9_9BACT</name>
<organism evidence="1 2">
    <name type="scientific">Xanthocytophaga flava</name>
    <dbReference type="NCBI Taxonomy" id="3048013"/>
    <lineage>
        <taxon>Bacteria</taxon>
        <taxon>Pseudomonadati</taxon>
        <taxon>Bacteroidota</taxon>
        <taxon>Cytophagia</taxon>
        <taxon>Cytophagales</taxon>
        <taxon>Rhodocytophagaceae</taxon>
        <taxon>Xanthocytophaga</taxon>
    </lineage>
</organism>
<reference evidence="1 2" key="1">
    <citation type="submission" date="2023-05" db="EMBL/GenBank/DDBJ databases">
        <authorList>
            <person name="Zhang X."/>
        </authorList>
    </citation>
    <scope>NUCLEOTIDE SEQUENCE [LARGE SCALE GENOMIC DNA]</scope>
    <source>
        <strain evidence="1 2">DM2B3-1</strain>
    </source>
</reference>
<sequence length="366" mass="41376">MKTIVTFRLLFTLLQEWIRFFHSLFFVRFHVRSALFVLLTTSELVISCRSEEIAPAARVIQSTPPGASDINSLVILTPPIFSITTLSKAGPYSFYSVLISLTSIFHETGAKGSGIGYKLTPHYAEPLKPDWVQVDYFPTTGANAEDQGEIFLKYNSEGQISNATFFGKLKNPSVTVEVNRIDYTFSYDSQNRLKFFYRKMRRNPTDELFYVTIIYSGDNISDVTCFFAKDGQPAYARQTMHVTAVNTALNNPYTYTNSLTRLLSLILDSNPLSGELHGWAADVNYPASDEFEHFNQYAIYGSNVISAATIRKELYTPDFYQPVSGNFQVSYTINAEGRVGQQNIQCLNNTTNTGPFWQVNYLYSPK</sequence>
<dbReference type="RefSeq" id="WP_314005221.1">
    <property type="nucleotide sequence ID" value="NZ_JASJOT010000053.1"/>
</dbReference>
<comment type="caution">
    <text evidence="1">The sequence shown here is derived from an EMBL/GenBank/DDBJ whole genome shotgun (WGS) entry which is preliminary data.</text>
</comment>
<keyword evidence="2" id="KW-1185">Reference proteome</keyword>
<gene>
    <name evidence="1" type="ORF">QNI19_37240</name>
</gene>
<dbReference type="Proteomes" id="UP001228581">
    <property type="component" value="Unassembled WGS sequence"/>
</dbReference>
<evidence type="ECO:0000313" key="2">
    <source>
        <dbReference type="Proteomes" id="UP001228581"/>
    </source>
</evidence>
<protein>
    <submittedName>
        <fullName evidence="1">Uncharacterized protein</fullName>
    </submittedName>
</protein>
<evidence type="ECO:0000313" key="1">
    <source>
        <dbReference type="EMBL" id="MDJ1498639.1"/>
    </source>
</evidence>
<proteinExistence type="predicted"/>